<dbReference type="OrthoDB" id="9810929at2"/>
<dbReference type="PANTHER" id="PTHR46401">
    <property type="entry name" value="GLYCOSYLTRANSFERASE WBBK-RELATED"/>
    <property type="match status" value="1"/>
</dbReference>
<dbReference type="PANTHER" id="PTHR46401:SF2">
    <property type="entry name" value="GLYCOSYLTRANSFERASE WBBK-RELATED"/>
    <property type="match status" value="1"/>
</dbReference>
<accession>F0MA44</accession>
<dbReference type="Gene3D" id="3.40.50.2000">
    <property type="entry name" value="Glycogen Phosphorylase B"/>
    <property type="match status" value="1"/>
</dbReference>
<dbReference type="GO" id="GO:0009103">
    <property type="term" value="P:lipopolysaccharide biosynthetic process"/>
    <property type="evidence" value="ECO:0007669"/>
    <property type="project" value="TreeGrafter"/>
</dbReference>
<dbReference type="RefSeq" id="WP_013602910.1">
    <property type="nucleotide sequence ID" value="NC_015145.1"/>
</dbReference>
<dbReference type="SUPFAM" id="SSF53756">
    <property type="entry name" value="UDP-Glycosyltransferase/glycogen phosphorylase"/>
    <property type="match status" value="1"/>
</dbReference>
<dbReference type="HOGENOM" id="CLU_009583_40_0_11"/>
<dbReference type="Proteomes" id="UP000008639">
    <property type="component" value="Chromosome"/>
</dbReference>
<dbReference type="AlphaFoldDB" id="F0MA44"/>
<evidence type="ECO:0000313" key="3">
    <source>
        <dbReference type="Proteomes" id="UP000008639"/>
    </source>
</evidence>
<sequence length="387" mass="41229">MRVGIIYPVPEPLAALNWSGTPHGLASGFISMGADVVPLGVKVPRVLHEAVALLSHATGRRGAVADRMQIRQWARTNALRACIAEALPLDAVVAMGTEMYDLPRILPAGLPIATYDDGTLLQMYADPLSDISQSRFPARHVSRWIDRQKRSSRAAHMCCVSTDWAAASFVADYNIPSRRVAVVGMGHRPRRGVAGVVRDWTVPRFLFVGVDWQRKNGNAVLEAFREVRHRYPEATLDIVGNHPALDVPGVTGHGFLSRVDAAAQQRLDCLYAGATCFVLPSRFDPSPIAYLEAASSGLPVIATTRGGAGSLLKEGALVVEPNDREALVAAMLTYSDPTAAARAGAAAADSAAASSWTHVALRIGDALGLDEGRGSITAIGTEGKHHV</sequence>
<dbReference type="Pfam" id="PF13692">
    <property type="entry name" value="Glyco_trans_1_4"/>
    <property type="match status" value="1"/>
</dbReference>
<name>F0MA44_PSEPM</name>
<reference evidence="2 3" key="1">
    <citation type="journal article" date="2011" name="Stand. Genomic Sci.">
        <title>Complete genome sequence of Arthrobacter phenanthrenivorans type strain (Sphe3).</title>
        <authorList>
            <person name="Kallimanis A."/>
            <person name="Labutti K.M."/>
            <person name="Lapidus A."/>
            <person name="Clum A."/>
            <person name="Lykidis A."/>
            <person name="Mavromatis K."/>
            <person name="Pagani I."/>
            <person name="Liolios K."/>
            <person name="Ivanova N."/>
            <person name="Goodwin L."/>
            <person name="Pitluck S."/>
            <person name="Chen A."/>
            <person name="Palaniappan K."/>
            <person name="Markowitz V."/>
            <person name="Bristow J."/>
            <person name="Velentzas A.D."/>
            <person name="Perisynakis A."/>
            <person name="Ouzounis C.C."/>
            <person name="Kyrpides N.C."/>
            <person name="Koukkou A.I."/>
            <person name="Drainas C."/>
        </authorList>
    </citation>
    <scope>NUCLEOTIDE SEQUENCE [LARGE SCALE GENOMIC DNA]</scope>
    <source>
        <strain evidence="3">DSM 18606 / JCM 16027 / LMG 23796 / Sphe3</strain>
    </source>
</reference>
<dbReference type="CDD" id="cd03801">
    <property type="entry name" value="GT4_PimA-like"/>
    <property type="match status" value="1"/>
</dbReference>
<evidence type="ECO:0000256" key="1">
    <source>
        <dbReference type="ARBA" id="ARBA00022679"/>
    </source>
</evidence>
<organism evidence="2 3">
    <name type="scientific">Pseudarthrobacter phenanthrenivorans (strain DSM 18606 / JCM 16027 / LMG 23796 / Sphe3)</name>
    <name type="common">Arthrobacter phenanthrenivorans</name>
    <dbReference type="NCBI Taxonomy" id="930171"/>
    <lineage>
        <taxon>Bacteria</taxon>
        <taxon>Bacillati</taxon>
        <taxon>Actinomycetota</taxon>
        <taxon>Actinomycetes</taxon>
        <taxon>Micrococcales</taxon>
        <taxon>Micrococcaceae</taxon>
        <taxon>Pseudarthrobacter</taxon>
    </lineage>
</organism>
<evidence type="ECO:0000313" key="2">
    <source>
        <dbReference type="EMBL" id="ADX75031.1"/>
    </source>
</evidence>
<dbReference type="GO" id="GO:0016757">
    <property type="term" value="F:glycosyltransferase activity"/>
    <property type="evidence" value="ECO:0007669"/>
    <property type="project" value="TreeGrafter"/>
</dbReference>
<dbReference type="STRING" id="930171.Asphe3_39430"/>
<protein>
    <submittedName>
        <fullName evidence="2">Glycosyltransferase</fullName>
    </submittedName>
</protein>
<dbReference type="EMBL" id="CP002379">
    <property type="protein sequence ID" value="ADX75031.1"/>
    <property type="molecule type" value="Genomic_DNA"/>
</dbReference>
<proteinExistence type="predicted"/>
<gene>
    <name evidence="2" type="ordered locus">Asphe3_39430</name>
</gene>
<dbReference type="eggNOG" id="COG0438">
    <property type="taxonomic scope" value="Bacteria"/>
</dbReference>
<keyword evidence="1 2" id="KW-0808">Transferase</keyword>
<dbReference type="KEGG" id="apn:Asphe3_39430"/>